<evidence type="ECO:0000313" key="2">
    <source>
        <dbReference type="EMBL" id="CAE8638362.1"/>
    </source>
</evidence>
<accession>A0A813KUL3</accession>
<evidence type="ECO:0000313" key="4">
    <source>
        <dbReference type="Proteomes" id="UP000626109"/>
    </source>
</evidence>
<feature type="domain" description="VDE lipocalin" evidence="1">
    <location>
        <begin position="143"/>
        <end position="292"/>
    </location>
</feature>
<evidence type="ECO:0000313" key="5">
    <source>
        <dbReference type="Proteomes" id="UP000654075"/>
    </source>
</evidence>
<organism evidence="3 4">
    <name type="scientific">Polarella glacialis</name>
    <name type="common">Dinoflagellate</name>
    <dbReference type="NCBI Taxonomy" id="89957"/>
    <lineage>
        <taxon>Eukaryota</taxon>
        <taxon>Sar</taxon>
        <taxon>Alveolata</taxon>
        <taxon>Dinophyceae</taxon>
        <taxon>Suessiales</taxon>
        <taxon>Suessiaceae</taxon>
        <taxon>Polarella</taxon>
    </lineage>
</organism>
<dbReference type="Pfam" id="PF07137">
    <property type="entry name" value="VDE"/>
    <property type="match status" value="1"/>
</dbReference>
<dbReference type="GO" id="GO:0010028">
    <property type="term" value="P:xanthophyll cycle"/>
    <property type="evidence" value="ECO:0007669"/>
    <property type="project" value="InterPro"/>
</dbReference>
<evidence type="ECO:0000259" key="1">
    <source>
        <dbReference type="Pfam" id="PF07137"/>
    </source>
</evidence>
<comment type="caution">
    <text evidence="3">The sequence shown here is derived from an EMBL/GenBank/DDBJ whole genome shotgun (WGS) entry which is preliminary data.</text>
</comment>
<dbReference type="PANTHER" id="PTHR33970">
    <property type="entry name" value="VIOLAXANTHIN DE-EPOXIDASE, CHLOROPLASTIC-RELATED"/>
    <property type="match status" value="1"/>
</dbReference>
<dbReference type="Proteomes" id="UP000654075">
    <property type="component" value="Unassembled WGS sequence"/>
</dbReference>
<evidence type="ECO:0000313" key="3">
    <source>
        <dbReference type="EMBL" id="CAE8708761.1"/>
    </source>
</evidence>
<dbReference type="GO" id="GO:0046422">
    <property type="term" value="F:violaxanthin de-epoxidase activity"/>
    <property type="evidence" value="ECO:0007669"/>
    <property type="project" value="InterPro"/>
</dbReference>
<protein>
    <recommendedName>
        <fullName evidence="1">VDE lipocalin domain-containing protein</fullName>
    </recommendedName>
</protein>
<dbReference type="AlphaFoldDB" id="A0A813KUL3"/>
<reference evidence="3" key="1">
    <citation type="submission" date="2021-02" db="EMBL/GenBank/DDBJ databases">
        <authorList>
            <person name="Dougan E. K."/>
            <person name="Rhodes N."/>
            <person name="Thang M."/>
            <person name="Chan C."/>
        </authorList>
    </citation>
    <scope>NUCLEOTIDE SEQUENCE</scope>
</reference>
<dbReference type="Gene3D" id="2.40.128.20">
    <property type="match status" value="1"/>
</dbReference>
<sequence length="352" mass="38425">ASSAADAPHFDLVLLGLGVDLAEGPPELCAQTVRSLLSSATSRLFITSTAARSVGPYWQSLTSLSGVSGDDLADAGFLGLKAKLGGYTEAAKIQSDIVDLWHRRTAEEAVYAMLVLIDGVTQPLPAMADQKPVPNMESLTRAIDKCPDQFRGCFTSPRCLQSLACISQCGLADQSCSYTCIVSYSSDEFTQFSLCALQKQNLLNSQIERPTTPRAVPMESFRGAPLTHDVAEGVLVGHFDPGAGRRHGWLVAAGSNPAYEQFALQYQLWYKGSAKNTFWYHPTFLVEGLDGQKIWRARDYRVRRKDTPGMWDFSVVDNGIISEERWHLLGADAALPNSVMAFSWGPVNITSH</sequence>
<proteinExistence type="predicted"/>
<dbReference type="OMA" id="ECLRDET"/>
<feature type="non-terminal residue" evidence="3">
    <location>
        <position position="1"/>
    </location>
</feature>
<gene>
    <name evidence="2" type="ORF">PGLA1383_LOCUS53558</name>
    <name evidence="3" type="ORF">PGLA2088_LOCUS35087</name>
</gene>
<dbReference type="EMBL" id="CAJNNW010031744">
    <property type="protein sequence ID" value="CAE8708761.1"/>
    <property type="molecule type" value="Genomic_DNA"/>
</dbReference>
<dbReference type="EMBL" id="CAJNNV010031934">
    <property type="protein sequence ID" value="CAE8638362.1"/>
    <property type="molecule type" value="Genomic_DNA"/>
</dbReference>
<dbReference type="Proteomes" id="UP000626109">
    <property type="component" value="Unassembled WGS sequence"/>
</dbReference>
<name>A0A813KUL3_POLGL</name>
<dbReference type="OrthoDB" id="420426at2759"/>
<dbReference type="PANTHER" id="PTHR33970:SF2">
    <property type="entry name" value="OS01G0716400 PROTEIN"/>
    <property type="match status" value="1"/>
</dbReference>
<dbReference type="InterPro" id="IPR010788">
    <property type="entry name" value="VDE_dom"/>
</dbReference>
<keyword evidence="5" id="KW-1185">Reference proteome</keyword>
<dbReference type="InterPro" id="IPR012674">
    <property type="entry name" value="Calycin"/>
</dbReference>
<dbReference type="InterPro" id="IPR044682">
    <property type="entry name" value="VDE"/>
</dbReference>